<organism evidence="1 2">
    <name type="scientific">Coniosporium uncinatum</name>
    <dbReference type="NCBI Taxonomy" id="93489"/>
    <lineage>
        <taxon>Eukaryota</taxon>
        <taxon>Fungi</taxon>
        <taxon>Dikarya</taxon>
        <taxon>Ascomycota</taxon>
        <taxon>Pezizomycotina</taxon>
        <taxon>Dothideomycetes</taxon>
        <taxon>Dothideomycetes incertae sedis</taxon>
        <taxon>Coniosporium</taxon>
    </lineage>
</organism>
<dbReference type="Proteomes" id="UP001186974">
    <property type="component" value="Unassembled WGS sequence"/>
</dbReference>
<evidence type="ECO:0000313" key="2">
    <source>
        <dbReference type="Proteomes" id="UP001186974"/>
    </source>
</evidence>
<reference evidence="1" key="1">
    <citation type="submission" date="2024-09" db="EMBL/GenBank/DDBJ databases">
        <title>Black Yeasts Isolated from many extreme environments.</title>
        <authorList>
            <person name="Coleine C."/>
            <person name="Stajich J.E."/>
            <person name="Selbmann L."/>
        </authorList>
    </citation>
    <scope>NUCLEOTIDE SEQUENCE</scope>
    <source>
        <strain evidence="1">CCFEE 5737</strain>
    </source>
</reference>
<accession>A0ACC3CTS3</accession>
<sequence>DLNFVLPVTVPLCEASDEGNATEEDADAIETNEVVESPGGDPMKPADVPASEEEPRTEVVAVEVVFSKDADVDSATAGGVADADAELSVAVTGTGGCEDVTTGCDALGVASVAREAAGDGEGDSAADEVAESGETVDDGRTETSVVVDEEVGTPLLSASMDTRTVLDKRRVTSVVGIEETCRRWRS</sequence>
<feature type="non-terminal residue" evidence="1">
    <location>
        <position position="1"/>
    </location>
</feature>
<protein>
    <submittedName>
        <fullName evidence="1">Uncharacterized protein</fullName>
    </submittedName>
</protein>
<gene>
    <name evidence="1" type="ORF">LTS18_000633</name>
</gene>
<comment type="caution">
    <text evidence="1">The sequence shown here is derived from an EMBL/GenBank/DDBJ whole genome shotgun (WGS) entry which is preliminary data.</text>
</comment>
<proteinExistence type="predicted"/>
<dbReference type="EMBL" id="JAWDJW010011614">
    <property type="protein sequence ID" value="KAK3044680.1"/>
    <property type="molecule type" value="Genomic_DNA"/>
</dbReference>
<evidence type="ECO:0000313" key="1">
    <source>
        <dbReference type="EMBL" id="KAK3044680.1"/>
    </source>
</evidence>
<name>A0ACC3CTS3_9PEZI</name>
<keyword evidence="2" id="KW-1185">Reference proteome</keyword>